<dbReference type="EMBL" id="CP037968">
    <property type="protein sequence ID" value="QYZ78015.1"/>
    <property type="molecule type" value="Genomic_DNA"/>
</dbReference>
<accession>A0A8G1EEC8</accession>
<proteinExistence type="predicted"/>
<reference evidence="2" key="2">
    <citation type="submission" date="2019-03" db="EMBL/GenBank/DDBJ databases">
        <authorList>
            <person name="Chen S.-C."/>
            <person name="Wu S.-Y."/>
            <person name="Lai M.-C."/>
        </authorList>
    </citation>
    <scope>NUCLEOTIDE SEQUENCE</scope>
    <source>
        <strain evidence="2">ML15</strain>
    </source>
</reference>
<evidence type="ECO:0000256" key="1">
    <source>
        <dbReference type="SAM" id="Phobius"/>
    </source>
</evidence>
<sequence length="87" mass="9715">MLYVFITGFATVMSYSGPDNSVGPLFFDSIQPYLDSFQSDYLFKVVYRLMQFLEAILVAVVVYGILLVAYRVKGVVGGLKQSDSIDQ</sequence>
<dbReference type="KEGG" id="mfk:E2N92_00510"/>
<evidence type="ECO:0000313" key="3">
    <source>
        <dbReference type="Proteomes" id="UP000826709"/>
    </source>
</evidence>
<keyword evidence="3" id="KW-1185">Reference proteome</keyword>
<gene>
    <name evidence="2" type="ORF">E2N92_00510</name>
</gene>
<organism evidence="2 3">
    <name type="scientific">Methanofollis formosanus</name>
    <dbReference type="NCBI Taxonomy" id="299308"/>
    <lineage>
        <taxon>Archaea</taxon>
        <taxon>Methanobacteriati</taxon>
        <taxon>Methanobacteriota</taxon>
        <taxon>Stenosarchaea group</taxon>
        <taxon>Methanomicrobia</taxon>
        <taxon>Methanomicrobiales</taxon>
        <taxon>Methanomicrobiaceae</taxon>
        <taxon>Methanofollis</taxon>
    </lineage>
</organism>
<keyword evidence="1" id="KW-1133">Transmembrane helix</keyword>
<keyword evidence="1" id="KW-0812">Transmembrane</keyword>
<protein>
    <submittedName>
        <fullName evidence="2">Uncharacterized protein</fullName>
    </submittedName>
</protein>
<feature type="transmembrane region" description="Helical" evidence="1">
    <location>
        <begin position="49"/>
        <end position="70"/>
    </location>
</feature>
<keyword evidence="1" id="KW-0472">Membrane</keyword>
<evidence type="ECO:0000313" key="2">
    <source>
        <dbReference type="EMBL" id="QYZ78015.1"/>
    </source>
</evidence>
<dbReference type="AlphaFoldDB" id="A0A8G1EEC8"/>
<name>A0A8G1EEC8_9EURY</name>
<reference evidence="2" key="1">
    <citation type="journal article" date="2005" name="Int. J. Syst. Evol. Microbiol.">
        <title>Methanofollis formosanus sp. nov., isolated from a fish pond.</title>
        <authorList>
            <person name="Wu S.Y."/>
            <person name="Chen S.C."/>
            <person name="Lai M.C."/>
        </authorList>
    </citation>
    <scope>NUCLEOTIDE SEQUENCE</scope>
    <source>
        <strain evidence="2">ML15</strain>
    </source>
</reference>
<dbReference type="Proteomes" id="UP000826709">
    <property type="component" value="Chromosome"/>
</dbReference>